<dbReference type="SUPFAM" id="SSF51717">
    <property type="entry name" value="Dihydropteroate synthetase-like"/>
    <property type="match status" value="1"/>
</dbReference>
<dbReference type="PROSITE" id="PS00793">
    <property type="entry name" value="DHPS_2"/>
    <property type="match status" value="1"/>
</dbReference>
<reference evidence="13 14" key="1">
    <citation type="journal article" date="2009" name="PLoS ONE">
        <title>Complete genome sequence of the aerobic CO-oxidizing thermophile Thermomicrobium roseum.</title>
        <authorList>
            <person name="Wu D."/>
            <person name="Raymond J."/>
            <person name="Wu M."/>
            <person name="Chatterji S."/>
            <person name="Ren Q."/>
            <person name="Graham J.E."/>
            <person name="Bryant D.A."/>
            <person name="Robb F."/>
            <person name="Colman A."/>
            <person name="Tallon L.J."/>
            <person name="Badger J.H."/>
            <person name="Madupu R."/>
            <person name="Ward N.L."/>
            <person name="Eisen J.A."/>
        </authorList>
    </citation>
    <scope>NUCLEOTIDE SEQUENCE [LARGE SCALE GENOMIC DNA]</scope>
    <source>
        <strain evidence="14">ATCC 27502 / DSM 5159 / P-2</strain>
    </source>
</reference>
<dbReference type="GO" id="GO:0005829">
    <property type="term" value="C:cytosol"/>
    <property type="evidence" value="ECO:0007669"/>
    <property type="project" value="TreeGrafter"/>
</dbReference>
<comment type="similarity">
    <text evidence="4">Belongs to the DHPS family.</text>
</comment>
<evidence type="ECO:0000256" key="6">
    <source>
        <dbReference type="ARBA" id="ARBA00016919"/>
    </source>
</evidence>
<evidence type="ECO:0000256" key="7">
    <source>
        <dbReference type="ARBA" id="ARBA00022679"/>
    </source>
</evidence>
<dbReference type="Pfam" id="PF00809">
    <property type="entry name" value="Pterin_bind"/>
    <property type="match status" value="1"/>
</dbReference>
<dbReference type="GO" id="GO:0004156">
    <property type="term" value="F:dihydropteroate synthase activity"/>
    <property type="evidence" value="ECO:0007669"/>
    <property type="project" value="UniProtKB-EC"/>
</dbReference>
<dbReference type="InterPro" id="IPR045031">
    <property type="entry name" value="DHP_synth-like"/>
</dbReference>
<dbReference type="InterPro" id="IPR006390">
    <property type="entry name" value="DHP_synth_dom"/>
</dbReference>
<name>B9L2C3_THERP</name>
<dbReference type="AlphaFoldDB" id="B9L2C3"/>
<dbReference type="CDD" id="cd00739">
    <property type="entry name" value="DHPS"/>
    <property type="match status" value="1"/>
</dbReference>
<keyword evidence="7 13" id="KW-0808">Transferase</keyword>
<dbReference type="Gene3D" id="3.20.20.20">
    <property type="entry name" value="Dihydropteroate synthase-like"/>
    <property type="match status" value="1"/>
</dbReference>
<dbReference type="PROSITE" id="PS50972">
    <property type="entry name" value="PTERIN_BINDING"/>
    <property type="match status" value="1"/>
</dbReference>
<dbReference type="InterPro" id="IPR011005">
    <property type="entry name" value="Dihydropteroate_synth-like_sf"/>
</dbReference>
<proteinExistence type="inferred from homology"/>
<dbReference type="InterPro" id="IPR000489">
    <property type="entry name" value="Pterin-binding_dom"/>
</dbReference>
<evidence type="ECO:0000256" key="4">
    <source>
        <dbReference type="ARBA" id="ARBA00009503"/>
    </source>
</evidence>
<keyword evidence="9" id="KW-0460">Magnesium</keyword>
<dbReference type="GO" id="GO:0046872">
    <property type="term" value="F:metal ion binding"/>
    <property type="evidence" value="ECO:0007669"/>
    <property type="project" value="UniProtKB-KW"/>
</dbReference>
<evidence type="ECO:0000256" key="9">
    <source>
        <dbReference type="ARBA" id="ARBA00022842"/>
    </source>
</evidence>
<organism evidence="13 14">
    <name type="scientific">Thermomicrobium roseum (strain ATCC 27502 / DSM 5159 / P-2)</name>
    <dbReference type="NCBI Taxonomy" id="309801"/>
    <lineage>
        <taxon>Bacteria</taxon>
        <taxon>Pseudomonadati</taxon>
        <taxon>Thermomicrobiota</taxon>
        <taxon>Thermomicrobia</taxon>
        <taxon>Thermomicrobiales</taxon>
        <taxon>Thermomicrobiaceae</taxon>
        <taxon>Thermomicrobium</taxon>
    </lineage>
</organism>
<evidence type="ECO:0000313" key="13">
    <source>
        <dbReference type="EMBL" id="ACM05460.1"/>
    </source>
</evidence>
<evidence type="ECO:0000313" key="14">
    <source>
        <dbReference type="Proteomes" id="UP000000447"/>
    </source>
</evidence>
<dbReference type="PANTHER" id="PTHR20941:SF1">
    <property type="entry name" value="FOLIC ACID SYNTHESIS PROTEIN FOL1"/>
    <property type="match status" value="1"/>
</dbReference>
<dbReference type="EC" id="2.5.1.15" evidence="5"/>
<keyword evidence="14" id="KW-1185">Reference proteome</keyword>
<evidence type="ECO:0000256" key="11">
    <source>
        <dbReference type="ARBA" id="ARBA00030193"/>
    </source>
</evidence>
<comment type="catalytic activity">
    <reaction evidence="1">
        <text>(7,8-dihydropterin-6-yl)methyl diphosphate + 4-aminobenzoate = 7,8-dihydropteroate + diphosphate</text>
        <dbReference type="Rhea" id="RHEA:19949"/>
        <dbReference type="ChEBI" id="CHEBI:17836"/>
        <dbReference type="ChEBI" id="CHEBI:17839"/>
        <dbReference type="ChEBI" id="CHEBI:33019"/>
        <dbReference type="ChEBI" id="CHEBI:72950"/>
        <dbReference type="EC" id="2.5.1.15"/>
    </reaction>
</comment>
<dbReference type="NCBIfam" id="TIGR01496">
    <property type="entry name" value="DHPS"/>
    <property type="match status" value="1"/>
</dbReference>
<keyword evidence="8" id="KW-0479">Metal-binding</keyword>
<evidence type="ECO:0000256" key="10">
    <source>
        <dbReference type="ARBA" id="ARBA00022909"/>
    </source>
</evidence>
<dbReference type="KEGG" id="tro:trd_1325"/>
<evidence type="ECO:0000256" key="8">
    <source>
        <dbReference type="ARBA" id="ARBA00022723"/>
    </source>
</evidence>
<dbReference type="Proteomes" id="UP000000447">
    <property type="component" value="Chromosome"/>
</dbReference>
<dbReference type="HOGENOM" id="CLU_008023_0_2_0"/>
<evidence type="ECO:0000256" key="1">
    <source>
        <dbReference type="ARBA" id="ARBA00000012"/>
    </source>
</evidence>
<dbReference type="eggNOG" id="COG0294">
    <property type="taxonomic scope" value="Bacteria"/>
</dbReference>
<dbReference type="FunFam" id="3.20.20.20:FF:000006">
    <property type="entry name" value="Dihydropteroate synthase"/>
    <property type="match status" value="1"/>
</dbReference>
<gene>
    <name evidence="13" type="primary">folP</name>
    <name evidence="13" type="ordered locus">trd_1325</name>
</gene>
<evidence type="ECO:0000256" key="3">
    <source>
        <dbReference type="ARBA" id="ARBA00004763"/>
    </source>
</evidence>
<dbReference type="GO" id="GO:0046654">
    <property type="term" value="P:tetrahydrofolate biosynthetic process"/>
    <property type="evidence" value="ECO:0007669"/>
    <property type="project" value="TreeGrafter"/>
</dbReference>
<keyword evidence="10" id="KW-0289">Folate biosynthesis</keyword>
<dbReference type="GO" id="GO:0046656">
    <property type="term" value="P:folic acid biosynthetic process"/>
    <property type="evidence" value="ECO:0007669"/>
    <property type="project" value="UniProtKB-KW"/>
</dbReference>
<sequence>MSSAAVEVPRVDSPPFDRWPWGRRTFVMGIINVTPDSFSGDGLVDRLEEVVERARAMVEAGADILDVGGESTRPGHTPVPAEEELRRVIPAIRAIRAALPDIPISIDTSKAVVAEAALAAGATMINDVRGLTGDPAMASLAAQAGVPVVIMHDREIRRPEELIPRLVRELGQRIDRALAAGVKWERIIIDPGFGFGKEPELNLLLLRRLREVTVLGRPLLVGTSRKRTIGYVLGTPPEDRLEGTAATVALAIANGADIVRVHDVAAMVRVVRMSDAVVRGTW</sequence>
<dbReference type="PANTHER" id="PTHR20941">
    <property type="entry name" value="FOLATE SYNTHESIS PROTEINS"/>
    <property type="match status" value="1"/>
</dbReference>
<accession>B9L2C3</accession>
<dbReference type="EMBL" id="CP001275">
    <property type="protein sequence ID" value="ACM05460.1"/>
    <property type="molecule type" value="Genomic_DNA"/>
</dbReference>
<protein>
    <recommendedName>
        <fullName evidence="6">Dihydropteroate synthase</fullName>
        <ecNumber evidence="5">2.5.1.15</ecNumber>
    </recommendedName>
    <alternativeName>
        <fullName evidence="11">Dihydropteroate pyrophosphorylase</fullName>
    </alternativeName>
</protein>
<comment type="pathway">
    <text evidence="3">Cofactor biosynthesis; tetrahydrofolate biosynthesis; 7,8-dihydrofolate from 2-amino-4-hydroxy-6-hydroxymethyl-7,8-dihydropteridine diphosphate and 4-aminobenzoate: step 1/2.</text>
</comment>
<evidence type="ECO:0000259" key="12">
    <source>
        <dbReference type="PROSITE" id="PS50972"/>
    </source>
</evidence>
<dbReference type="STRING" id="309801.trd_1325"/>
<feature type="domain" description="Pterin-binding" evidence="12">
    <location>
        <begin position="25"/>
        <end position="272"/>
    </location>
</feature>
<evidence type="ECO:0000256" key="5">
    <source>
        <dbReference type="ARBA" id="ARBA00012458"/>
    </source>
</evidence>
<dbReference type="RefSeq" id="WP_015922274.1">
    <property type="nucleotide sequence ID" value="NC_011959.1"/>
</dbReference>
<comment type="cofactor">
    <cofactor evidence="2">
        <name>Mg(2+)</name>
        <dbReference type="ChEBI" id="CHEBI:18420"/>
    </cofactor>
</comment>
<evidence type="ECO:0000256" key="2">
    <source>
        <dbReference type="ARBA" id="ARBA00001946"/>
    </source>
</evidence>